<dbReference type="Gene3D" id="3.30.460.10">
    <property type="entry name" value="Beta Polymerase, domain 2"/>
    <property type="match status" value="1"/>
</dbReference>
<sequence length="109" mass="13010">MHKLCRIDIGKREEILQEIERFSEELKERFNYEVYLYGSFAKGDVHEGSDIDLIIVGNFKERFFDRIGKILDLTDLPIEPLVYTRDEFDAMKRDNLFIKSVLEHARRLV</sequence>
<dbReference type="EMBL" id="CAJHIQ010000013">
    <property type="protein sequence ID" value="CAD6492458.1"/>
    <property type="molecule type" value="Genomic_DNA"/>
</dbReference>
<name>A0A811T9G3_9EURY</name>
<dbReference type="AlphaFoldDB" id="A0A811T9G3"/>
<feature type="domain" description="Polymerase nucleotidyl transferase" evidence="1">
    <location>
        <begin position="19"/>
        <end position="104"/>
    </location>
</feature>
<accession>A0A811T9G3</accession>
<proteinExistence type="predicted"/>
<dbReference type="InterPro" id="IPR002934">
    <property type="entry name" value="Polymerase_NTP_transf_dom"/>
</dbReference>
<dbReference type="Proteomes" id="UP000639006">
    <property type="component" value="Unassembled WGS sequence"/>
</dbReference>
<gene>
    <name evidence="2" type="ORF">DIAAKJNI_00299</name>
</gene>
<reference evidence="2" key="1">
    <citation type="submission" date="2020-10" db="EMBL/GenBank/DDBJ databases">
        <authorList>
            <person name="Hahn C.J."/>
            <person name="Laso-Perez R."/>
            <person name="Vulcano F."/>
            <person name="Vaziourakis K.-M."/>
            <person name="Stokke R."/>
            <person name="Steen I.H."/>
            <person name="Teske A."/>
            <person name="Boetius A."/>
            <person name="Liebeke M."/>
            <person name="Amann R."/>
            <person name="Knittel K."/>
        </authorList>
    </citation>
    <scope>NUCLEOTIDE SEQUENCE</scope>
    <source>
        <strain evidence="2">Gfbio:e3339647-f889-4370-9287-4fb5cb688e4c:AG392M11_GoMArc1</strain>
    </source>
</reference>
<dbReference type="CDD" id="cd05403">
    <property type="entry name" value="NT_KNTase_like"/>
    <property type="match status" value="1"/>
</dbReference>
<protein>
    <submittedName>
        <fullName evidence="2">Nucleotidyltransferase domain protein</fullName>
    </submittedName>
</protein>
<evidence type="ECO:0000313" key="2">
    <source>
        <dbReference type="EMBL" id="CAD6492458.1"/>
    </source>
</evidence>
<dbReference type="SUPFAM" id="SSF81301">
    <property type="entry name" value="Nucleotidyltransferase"/>
    <property type="match status" value="1"/>
</dbReference>
<comment type="caution">
    <text evidence="2">The sequence shown here is derived from an EMBL/GenBank/DDBJ whole genome shotgun (WGS) entry which is preliminary data.</text>
</comment>
<organism evidence="2 3">
    <name type="scientific">Candidatus Argoarchaeum ethanivorans</name>
    <dbReference type="NCBI Taxonomy" id="2608793"/>
    <lineage>
        <taxon>Archaea</taxon>
        <taxon>Methanobacteriati</taxon>
        <taxon>Methanobacteriota</taxon>
        <taxon>Stenosarchaea group</taxon>
        <taxon>Methanomicrobia</taxon>
        <taxon>Methanosarcinales</taxon>
        <taxon>Methanosarcinales incertae sedis</taxon>
        <taxon>GOM Arc I cluster</taxon>
        <taxon>Candidatus Argoarchaeum</taxon>
    </lineage>
</organism>
<dbReference type="InterPro" id="IPR043519">
    <property type="entry name" value="NT_sf"/>
</dbReference>
<dbReference type="GO" id="GO:0016779">
    <property type="term" value="F:nucleotidyltransferase activity"/>
    <property type="evidence" value="ECO:0007669"/>
    <property type="project" value="InterPro"/>
</dbReference>
<dbReference type="Pfam" id="PF01909">
    <property type="entry name" value="NTP_transf_2"/>
    <property type="match status" value="1"/>
</dbReference>
<evidence type="ECO:0000259" key="1">
    <source>
        <dbReference type="Pfam" id="PF01909"/>
    </source>
</evidence>
<evidence type="ECO:0000313" key="3">
    <source>
        <dbReference type="Proteomes" id="UP000639006"/>
    </source>
</evidence>
<keyword evidence="2" id="KW-0808">Transferase</keyword>
<dbReference type="PANTHER" id="PTHR43449">
    <property type="entry name" value="NUCLEOTIDYLTRANSFERASE"/>
    <property type="match status" value="1"/>
</dbReference>
<dbReference type="PANTHER" id="PTHR43449:SF1">
    <property type="entry name" value="POLYMERASE BETA NUCLEOTIDYLTRANSFERASE DOMAIN-CONTAINING PROTEIN"/>
    <property type="match status" value="1"/>
</dbReference>